<evidence type="ECO:0000259" key="4">
    <source>
        <dbReference type="Pfam" id="PF02678"/>
    </source>
</evidence>
<dbReference type="InterPro" id="IPR041602">
    <property type="entry name" value="Quercetinase_C"/>
</dbReference>
<dbReference type="InterPro" id="IPR012093">
    <property type="entry name" value="Pirin"/>
</dbReference>
<dbReference type="Gene3D" id="2.60.120.10">
    <property type="entry name" value="Jelly Rolls"/>
    <property type="match status" value="2"/>
</dbReference>
<dbReference type="PANTHER" id="PTHR43212">
    <property type="entry name" value="QUERCETIN 2,3-DIOXYGENASE"/>
    <property type="match status" value="1"/>
</dbReference>
<dbReference type="CDD" id="cd02910">
    <property type="entry name" value="cupin_Yhhw_N"/>
    <property type="match status" value="1"/>
</dbReference>
<comment type="cofactor">
    <cofactor evidence="2">
        <name>Fe cation</name>
        <dbReference type="ChEBI" id="CHEBI:24875"/>
    </cofactor>
    <text evidence="2">Binds 1 Fe cation per subunit.</text>
</comment>
<keyword evidence="2" id="KW-0408">Iron</keyword>
<comment type="caution">
    <text evidence="6">The sequence shown here is derived from an EMBL/GenBank/DDBJ whole genome shotgun (WGS) entry which is preliminary data.</text>
</comment>
<proteinExistence type="inferred from homology"/>
<keyword evidence="2" id="KW-0479">Metal-binding</keyword>
<dbReference type="InterPro" id="IPR003829">
    <property type="entry name" value="Pirin_N_dom"/>
</dbReference>
<feature type="domain" description="Quercetin 2,3-dioxygenase C-terminal cupin" evidence="5">
    <location>
        <begin position="152"/>
        <end position="230"/>
    </location>
</feature>
<feature type="domain" description="Pirin N-terminal" evidence="4">
    <location>
        <begin position="15"/>
        <end position="118"/>
    </location>
</feature>
<evidence type="ECO:0000256" key="3">
    <source>
        <dbReference type="RuleBase" id="RU003457"/>
    </source>
</evidence>
<dbReference type="GO" id="GO:0046872">
    <property type="term" value="F:metal ion binding"/>
    <property type="evidence" value="ECO:0007669"/>
    <property type="project" value="UniProtKB-KW"/>
</dbReference>
<feature type="binding site" evidence="2">
    <location>
        <position position="59"/>
    </location>
    <ligand>
        <name>Fe cation</name>
        <dbReference type="ChEBI" id="CHEBI:24875"/>
    </ligand>
</feature>
<feature type="binding site" evidence="2">
    <location>
        <position position="101"/>
    </location>
    <ligand>
        <name>Fe cation</name>
        <dbReference type="ChEBI" id="CHEBI:24875"/>
    </ligand>
</feature>
<dbReference type="OrthoDB" id="321327at2"/>
<dbReference type="Pfam" id="PF02678">
    <property type="entry name" value="Pirin"/>
    <property type="match status" value="1"/>
</dbReference>
<accession>H1S7H4</accession>
<feature type="binding site" evidence="2">
    <location>
        <position position="103"/>
    </location>
    <ligand>
        <name>Fe cation</name>
        <dbReference type="ChEBI" id="CHEBI:24875"/>
    </ligand>
</feature>
<dbReference type="Pfam" id="PF17954">
    <property type="entry name" value="Pirin_C_2"/>
    <property type="match status" value="1"/>
</dbReference>
<protein>
    <submittedName>
        <fullName evidence="6">Pirin</fullName>
    </submittedName>
</protein>
<sequence>MLQLRPWASLDKMNLDWLKAKYHFAVNAEGNPQHTALGDLIVWNDDEIAPGTGFPMHGHRDMEIVTYVREGLLEHQDTLGSRGQITAGSVQAFSAGRGIRHSEYNPGSTPLRVFQIWLRSTQRGIEPRWAAKPFPRADRAGQLVPLASGFPDDREAVHINANARVLGALVQAGQTIAYTISQTRYAYLVVAKGAVTVNGLPVEERDGIAISAEETIEILAIKDSEFVLVDAG</sequence>
<dbReference type="EMBL" id="AHJE01000047">
    <property type="protein sequence ID" value="EHP41568.1"/>
    <property type="molecule type" value="Genomic_DNA"/>
</dbReference>
<gene>
    <name evidence="6" type="ORF">OR16_19445</name>
</gene>
<name>H1S7H4_9BURK</name>
<dbReference type="InterPro" id="IPR011051">
    <property type="entry name" value="RmlC_Cupin_sf"/>
</dbReference>
<evidence type="ECO:0000256" key="1">
    <source>
        <dbReference type="ARBA" id="ARBA00008416"/>
    </source>
</evidence>
<comment type="similarity">
    <text evidence="1 3">Belongs to the pirin family.</text>
</comment>
<organism evidence="6 7">
    <name type="scientific">Cupriavidus basilensis OR16</name>
    <dbReference type="NCBI Taxonomy" id="1127483"/>
    <lineage>
        <taxon>Bacteria</taxon>
        <taxon>Pseudomonadati</taxon>
        <taxon>Pseudomonadota</taxon>
        <taxon>Betaproteobacteria</taxon>
        <taxon>Burkholderiales</taxon>
        <taxon>Burkholderiaceae</taxon>
        <taxon>Cupriavidus</taxon>
    </lineage>
</organism>
<evidence type="ECO:0000313" key="7">
    <source>
        <dbReference type="Proteomes" id="UP000005808"/>
    </source>
</evidence>
<dbReference type="PIRSF" id="PIRSF006232">
    <property type="entry name" value="Pirin"/>
    <property type="match status" value="1"/>
</dbReference>
<reference evidence="6 7" key="1">
    <citation type="journal article" date="2012" name="J. Bacteriol.">
        <title>De Novo Genome Project of Cupriavidus basilensis OR16.</title>
        <authorList>
            <person name="Cserhati M."/>
            <person name="Kriszt B."/>
            <person name="Szoboszlay S."/>
            <person name="Toth A."/>
            <person name="Szabo I."/>
            <person name="Tancsics A."/>
            <person name="Nagy I."/>
            <person name="Horvath B."/>
            <person name="Nagy I."/>
            <person name="Kukolya J."/>
        </authorList>
    </citation>
    <scope>NUCLEOTIDE SEQUENCE [LARGE SCALE GENOMIC DNA]</scope>
    <source>
        <strain evidence="6 7">OR16</strain>
    </source>
</reference>
<dbReference type="PATRIC" id="fig|1127483.3.peg.3898"/>
<evidence type="ECO:0000313" key="6">
    <source>
        <dbReference type="EMBL" id="EHP41568.1"/>
    </source>
</evidence>
<evidence type="ECO:0000259" key="5">
    <source>
        <dbReference type="Pfam" id="PF17954"/>
    </source>
</evidence>
<dbReference type="AlphaFoldDB" id="H1S7H4"/>
<evidence type="ECO:0000256" key="2">
    <source>
        <dbReference type="PIRSR" id="PIRSR006232-1"/>
    </source>
</evidence>
<dbReference type="Proteomes" id="UP000005808">
    <property type="component" value="Unassembled WGS sequence"/>
</dbReference>
<dbReference type="RefSeq" id="WP_006159369.1">
    <property type="nucleotide sequence ID" value="NZ_AHJE01000047.1"/>
</dbReference>
<dbReference type="SUPFAM" id="SSF51182">
    <property type="entry name" value="RmlC-like cupins"/>
    <property type="match status" value="1"/>
</dbReference>
<dbReference type="PANTHER" id="PTHR43212:SF3">
    <property type="entry name" value="QUERCETIN 2,3-DIOXYGENASE"/>
    <property type="match status" value="1"/>
</dbReference>
<dbReference type="InterPro" id="IPR014710">
    <property type="entry name" value="RmlC-like_jellyroll"/>
</dbReference>
<feature type="binding site" evidence="2">
    <location>
        <position position="57"/>
    </location>
    <ligand>
        <name>Fe cation</name>
        <dbReference type="ChEBI" id="CHEBI:24875"/>
    </ligand>
</feature>